<evidence type="ECO:0000256" key="1">
    <source>
        <dbReference type="SAM" id="MobiDB-lite"/>
    </source>
</evidence>
<feature type="region of interest" description="Disordered" evidence="1">
    <location>
        <begin position="31"/>
        <end position="61"/>
    </location>
</feature>
<protein>
    <submittedName>
        <fullName evidence="2">Uncharacterized protein</fullName>
    </submittedName>
</protein>
<proteinExistence type="predicted"/>
<evidence type="ECO:0000313" key="2">
    <source>
        <dbReference type="EMBL" id="KAF5865600.1"/>
    </source>
</evidence>
<name>A0A8H6AEL1_PETAA</name>
<gene>
    <name evidence="2" type="ORF">ETB97_003017</name>
</gene>
<dbReference type="EMBL" id="SPNV01000017">
    <property type="protein sequence ID" value="KAF5865600.1"/>
    <property type="molecule type" value="Genomic_DNA"/>
</dbReference>
<dbReference type="Proteomes" id="UP000541154">
    <property type="component" value="Unassembled WGS sequence"/>
</dbReference>
<feature type="compositionally biased region" description="Basic and acidic residues" evidence="1">
    <location>
        <begin position="33"/>
        <end position="61"/>
    </location>
</feature>
<organism evidence="2 3">
    <name type="scientific">Petromyces alliaceus</name>
    <name type="common">Aspergillus alliaceus</name>
    <dbReference type="NCBI Taxonomy" id="209559"/>
    <lineage>
        <taxon>Eukaryota</taxon>
        <taxon>Fungi</taxon>
        <taxon>Dikarya</taxon>
        <taxon>Ascomycota</taxon>
        <taxon>Pezizomycotina</taxon>
        <taxon>Eurotiomycetes</taxon>
        <taxon>Eurotiomycetidae</taxon>
        <taxon>Eurotiales</taxon>
        <taxon>Aspergillaceae</taxon>
        <taxon>Aspergillus</taxon>
        <taxon>Aspergillus subgen. Circumdati</taxon>
    </lineage>
</organism>
<comment type="caution">
    <text evidence="2">The sequence shown here is derived from an EMBL/GenBank/DDBJ whole genome shotgun (WGS) entry which is preliminary data.</text>
</comment>
<dbReference type="AlphaFoldDB" id="A0A8H6AEL1"/>
<reference evidence="2 3" key="1">
    <citation type="submission" date="2019-04" db="EMBL/GenBank/DDBJ databases">
        <title>Aspergillus burnettii sp. nov., novel species from soil in southeast Queensland.</title>
        <authorList>
            <person name="Gilchrist C.L.M."/>
            <person name="Pitt J.I."/>
            <person name="Lange L."/>
            <person name="Lacey H.J."/>
            <person name="Vuong D."/>
            <person name="Midgley D.J."/>
            <person name="Greenfield P."/>
            <person name="Bradbury M."/>
            <person name="Lacey E."/>
            <person name="Busk P.K."/>
            <person name="Pilgaard B."/>
            <person name="Chooi Y.H."/>
            <person name="Piggott A.M."/>
        </authorList>
    </citation>
    <scope>NUCLEOTIDE SEQUENCE [LARGE SCALE GENOMIC DNA]</scope>
    <source>
        <strain evidence="2 3">FRR 5400</strain>
    </source>
</reference>
<accession>A0A8H6AEL1</accession>
<evidence type="ECO:0000313" key="3">
    <source>
        <dbReference type="Proteomes" id="UP000541154"/>
    </source>
</evidence>
<dbReference type="Gene3D" id="1.20.1250.20">
    <property type="entry name" value="MFS general substrate transporter like domains"/>
    <property type="match status" value="1"/>
</dbReference>
<keyword evidence="3" id="KW-1185">Reference proteome</keyword>
<dbReference type="InterPro" id="IPR036259">
    <property type="entry name" value="MFS_trans_sf"/>
</dbReference>
<sequence length="61" mass="6887">MSVFVWFFIPETKGLSLEKMDELFGVANATHQKTQDEERGATHVEGDKKSEAAAETRMERA</sequence>